<gene>
    <name evidence="2" type="ORF">EKK97_12365</name>
</gene>
<accession>A0A6I6SP47</accession>
<proteinExistence type="predicted"/>
<dbReference type="Proteomes" id="UP000464013">
    <property type="component" value="Chromosome"/>
</dbReference>
<evidence type="ECO:0000313" key="3">
    <source>
        <dbReference type="Proteomes" id="UP000464013"/>
    </source>
</evidence>
<organism evidence="2 3">
    <name type="scientific">Billgrantia tianxiuensis</name>
    <dbReference type="NCBI Taxonomy" id="2497861"/>
    <lineage>
        <taxon>Bacteria</taxon>
        <taxon>Pseudomonadati</taxon>
        <taxon>Pseudomonadota</taxon>
        <taxon>Gammaproteobacteria</taxon>
        <taxon>Oceanospirillales</taxon>
        <taxon>Halomonadaceae</taxon>
        <taxon>Billgrantia</taxon>
    </lineage>
</organism>
<evidence type="ECO:0000259" key="1">
    <source>
        <dbReference type="Pfam" id="PF06251"/>
    </source>
</evidence>
<feature type="domain" description="Capsule biosynthesis GfcC-like C-terminal" evidence="1">
    <location>
        <begin position="157"/>
        <end position="239"/>
    </location>
</feature>
<sequence length="262" mass="28890">MPQRHHSPACHWCAVGLSALLAAFLPLQSKADAPRLSHLWLEQHALPEAPAYSYYLLTRHQAPQQRQARRLQQELATLSDWYSLAGHTGAAQGLRQWQTALAELEESPGRTPARADLAALLASPQHDPLQESLAEVGHCVMPEWIELWHFGGVTRHRWTPGLSLGDLLRRQPRSHWSRADEAWLIAPQSEPRRIGIAAWNASDAPLAAGSRIALALPEPVQEADWINRALPGFLATRLPGDTCHIIELPDMADRAGAGGPAR</sequence>
<reference evidence="2 3" key="1">
    <citation type="submission" date="2019-01" db="EMBL/GenBank/DDBJ databases">
        <title>Complete genome of a denitifying bacterium Halomons sp. BC-M4-5.</title>
        <authorList>
            <person name="Wang L."/>
            <person name="Shao Z."/>
        </authorList>
    </citation>
    <scope>NUCLEOTIDE SEQUENCE [LARGE SCALE GENOMIC DNA]</scope>
    <source>
        <strain evidence="2 3">BC-M4-5</strain>
    </source>
</reference>
<dbReference type="KEGG" id="htx:EKK97_12365"/>
<name>A0A6I6SP47_9GAMM</name>
<dbReference type="RefSeq" id="WP_159552253.1">
    <property type="nucleotide sequence ID" value="NZ_CP035042.1"/>
</dbReference>
<dbReference type="Pfam" id="PF06251">
    <property type="entry name" value="Caps_syn_GfcC_C"/>
    <property type="match status" value="1"/>
</dbReference>
<protein>
    <recommendedName>
        <fullName evidence="1">Capsule biosynthesis GfcC-like C-terminal domain-containing protein</fullName>
    </recommendedName>
</protein>
<dbReference type="Gene3D" id="3.10.560.10">
    <property type="entry name" value="Outer membrane lipoprotein wza domain like"/>
    <property type="match status" value="1"/>
</dbReference>
<evidence type="ECO:0000313" key="2">
    <source>
        <dbReference type="EMBL" id="QHC50224.1"/>
    </source>
</evidence>
<keyword evidence="3" id="KW-1185">Reference proteome</keyword>
<dbReference type="OrthoDB" id="7060856at2"/>
<dbReference type="EMBL" id="CP035042">
    <property type="protein sequence ID" value="QHC50224.1"/>
    <property type="molecule type" value="Genomic_DNA"/>
</dbReference>
<dbReference type="InterPro" id="IPR010425">
    <property type="entry name" value="Caps_synth_GfcC-like_C"/>
</dbReference>
<dbReference type="AlphaFoldDB" id="A0A6I6SP47"/>